<evidence type="ECO:0000313" key="12">
    <source>
        <dbReference type="Proteomes" id="UP000036681"/>
    </source>
</evidence>
<dbReference type="PANTHER" id="PTHR13008">
    <property type="entry name" value="MAP-KINASE ACTIVATING DEATH DOMAIN PROTEIN MADD /DENN/AEX-3 C.ELEGANS"/>
    <property type="match status" value="1"/>
</dbReference>
<dbReference type="FunFam" id="3.40.50.11500:FF:000010">
    <property type="entry name" value="Protein CBR-AEX-3"/>
    <property type="match status" value="1"/>
</dbReference>
<dbReference type="InterPro" id="IPR056574">
    <property type="entry name" value="Death_MADD"/>
</dbReference>
<dbReference type="GO" id="GO:0005829">
    <property type="term" value="C:cytosol"/>
    <property type="evidence" value="ECO:0007669"/>
    <property type="project" value="TreeGrafter"/>
</dbReference>
<keyword evidence="12" id="KW-1185">Reference proteome</keyword>
<dbReference type="InterPro" id="IPR005112">
    <property type="entry name" value="dDENN_dom"/>
</dbReference>
<evidence type="ECO:0000256" key="5">
    <source>
        <dbReference type="ARBA" id="ARBA00022475"/>
    </source>
</evidence>
<dbReference type="GO" id="GO:0005886">
    <property type="term" value="C:plasma membrane"/>
    <property type="evidence" value="ECO:0007669"/>
    <property type="project" value="UniProtKB-SubCell"/>
</dbReference>
<feature type="compositionally biased region" description="Polar residues" evidence="10">
    <location>
        <begin position="591"/>
        <end position="602"/>
    </location>
</feature>
<name>A0A9J2PA07_ASCLU</name>
<feature type="region of interest" description="Disordered" evidence="10">
    <location>
        <begin position="647"/>
        <end position="667"/>
    </location>
</feature>
<evidence type="ECO:0000259" key="11">
    <source>
        <dbReference type="PROSITE" id="PS50211"/>
    </source>
</evidence>
<comment type="similarity">
    <text evidence="3">Belongs to the MADD family.</text>
</comment>
<keyword evidence="8" id="KW-0053">Apoptosis</keyword>
<dbReference type="Pfam" id="PF25328">
    <property type="entry name" value="PH_MADD"/>
    <property type="match status" value="1"/>
</dbReference>
<dbReference type="SMART" id="SM00799">
    <property type="entry name" value="DENN"/>
    <property type="match status" value="1"/>
</dbReference>
<evidence type="ECO:0000256" key="8">
    <source>
        <dbReference type="ARBA" id="ARBA00022703"/>
    </source>
</evidence>
<comment type="subcellular location">
    <subcellularLocation>
        <location evidence="1">Cell membrane</location>
    </subcellularLocation>
    <subcellularLocation>
        <location evidence="2">Cytoplasm</location>
    </subcellularLocation>
</comment>
<dbReference type="GO" id="GO:0042981">
    <property type="term" value="P:regulation of apoptotic process"/>
    <property type="evidence" value="ECO:0007669"/>
    <property type="project" value="TreeGrafter"/>
</dbReference>
<evidence type="ECO:0000256" key="10">
    <source>
        <dbReference type="SAM" id="MobiDB-lite"/>
    </source>
</evidence>
<feature type="domain" description="UDENN" evidence="11">
    <location>
        <begin position="49"/>
        <end position="527"/>
    </location>
</feature>
<evidence type="ECO:0000256" key="2">
    <source>
        <dbReference type="ARBA" id="ARBA00004496"/>
    </source>
</evidence>
<feature type="region of interest" description="Disordered" evidence="10">
    <location>
        <begin position="581"/>
        <end position="602"/>
    </location>
</feature>
<feature type="compositionally biased region" description="Polar residues" evidence="10">
    <location>
        <begin position="1084"/>
        <end position="1100"/>
    </location>
</feature>
<evidence type="ECO:0000256" key="9">
    <source>
        <dbReference type="ARBA" id="ARBA00023136"/>
    </source>
</evidence>
<dbReference type="Pfam" id="PF03456">
    <property type="entry name" value="uDENN"/>
    <property type="match status" value="1"/>
</dbReference>
<feature type="compositionally biased region" description="Polar residues" evidence="10">
    <location>
        <begin position="143"/>
        <end position="157"/>
    </location>
</feature>
<dbReference type="Gene3D" id="3.30.450.200">
    <property type="match status" value="1"/>
</dbReference>
<feature type="compositionally biased region" description="Pro residues" evidence="10">
    <location>
        <begin position="1018"/>
        <end position="1029"/>
    </location>
</feature>
<feature type="compositionally biased region" description="Basic and acidic residues" evidence="10">
    <location>
        <begin position="1002"/>
        <end position="1012"/>
    </location>
</feature>
<dbReference type="InterPro" id="IPR039980">
    <property type="entry name" value="MADD"/>
</dbReference>
<dbReference type="GO" id="GO:0005085">
    <property type="term" value="F:guanyl-nucleotide exchange factor activity"/>
    <property type="evidence" value="ECO:0007669"/>
    <property type="project" value="UniProtKB-KW"/>
</dbReference>
<feature type="compositionally biased region" description="Basic and acidic residues" evidence="10">
    <location>
        <begin position="689"/>
        <end position="698"/>
    </location>
</feature>
<feature type="region of interest" description="Disordered" evidence="10">
    <location>
        <begin position="1526"/>
        <end position="1548"/>
    </location>
</feature>
<feature type="region of interest" description="Disordered" evidence="10">
    <location>
        <begin position="143"/>
        <end position="163"/>
    </location>
</feature>
<keyword evidence="5" id="KW-1003">Cell membrane</keyword>
<feature type="compositionally biased region" description="Pro residues" evidence="10">
    <location>
        <begin position="972"/>
        <end position="986"/>
    </location>
</feature>
<protein>
    <recommendedName>
        <fullName evidence="4">MAP kinase-activating death domain protein</fullName>
    </recommendedName>
</protein>
<feature type="region of interest" description="Disordered" evidence="10">
    <location>
        <begin position="938"/>
        <end position="1112"/>
    </location>
</feature>
<dbReference type="Proteomes" id="UP000036681">
    <property type="component" value="Unplaced"/>
</dbReference>
<dbReference type="InterPro" id="IPR005113">
    <property type="entry name" value="uDENN_dom"/>
</dbReference>
<sequence>MADRHVKCVSLASFFSAGEFAPFCGEDEVFSKVRSLVHAVIVGRRCWVSRNSQQSFDGASSSNTVTNPELLRRYPTDDHKDFYLPNDVTVFCQPEGCLTKGAPRRTQSIRESHSFVFTLTEKDSAKIRYGICLNFFQSFERNKSGSINQPRSSSENSGKNRRREQRLSLTSLCLISHHPFLSTFRELLTLLKKLIDSCGQRIALNGTIPKGAVWSVLTGHWTEAIPPNVMREIRELETWILMLLSAPVPVPGKTKVQLEVMPLSIMPILEFALPDHTRFSLVDFPMHLPLELLGVDTAVKVLEAVMLEYKVVLQSRNYNAVSMCVMAIVALLYPLEYMFPVIPLLPSHMPSAEQLLFAPTPFIIGVPASFFLHKKISAMPNDVILVDLDTNQMMMPEGMVLPELPEPDCTNLKNSFRASLGRMTMNAPHMDSDGRQGSFESSYSVDSDVIDIAVRVAMIRFLNSPNVFANFSEHTRTLRLYPRPVVALQTESFLRSRPQFTQFVLDLCKTQAVEYFAECSLCPRNETYVRVQAGTDSPAQIGDKSKWFTNSLMPVHFTVYPNDSTLAAAWHDAVHVRMNSLSDSDEENGSDAGNTDAGSCSSIDDLVFESPDEIDPTSGASKPLGEVNDVYREPLTLELPQSESALSIGSSLSSGRSSPSSSVSTSAMDSEADFARLAENLALKSDSKGDFSFDHSDENTPVQNRKGLATGRGLNSQPESASSTPTNRTPPLRAVGMKSIAHLTDSGEKVLGPQFLSALNGYAEKSHDMFNQMLNRTAPKAQALRDKTVRPIAVAAANRMEQSQHLVKSKTGSLSNTNTAIQQSKNQQVVREICDQVLSGQGVGVFTYPRLKRLMEDESLRQLVCSKLNLGLETKHSEDDFVQDMQLTRPQYKGYVKVLQTCIVGLENCFNTPGSNGLASLFHVLEIAHTHYWAKEAESTTPGSGLNTPSASVHDFQPPRQHRLPSTLIDGRPPPPIPPPLPPPPVVANRDNDSVKSGSSEGTRETAPREVHGVILPTGPPPPLPPRPSPLRQQSATEGNKLVKSKAESEDSQSQVSDESRTITTPIPHNDSSTKLDLDEKSETNTLVASQPSSGPSSNLQPPPPRTLLMESASTPDSLEPVRHYIYQDLILPSQNPLWQKMVFWENAFFDVVAQERDIVGMDQEPCEMIDRYSGLSESEKKRLELDEDRLLATLLHNLTAYMIMCGTGQKAIQQKIRRLLGKAHIGLVYSKTINQLLDHLPQTQGNGIPLKPLGSRLMQKQSFTVHVGANAQGTLMFMEVCDDAVVLRAVTGAITDRWWYERLVNMTYSPKTKVLCLWRRHEDKVHMHKFHTKKCRELYACMKAAMERAAARGKVAVAGRDLGGEFPVHDAESNQGGLLQVRIDGVALLFADRQHFIELSNIKKCNTFGGSIFVLEEYDRKKNELVQRRYMSQMACEIAWTLHRVFSVYFSLNALGAEVVRSENGSSSLYSRLVVGGASRALVRIRDVGDPIASAPEGSGVNADQICYAVLCVFSFVAAGRAHNETSKTPRQATSTLSPSTAPKTLK</sequence>
<feature type="compositionally biased region" description="Basic and acidic residues" evidence="10">
    <location>
        <begin position="1072"/>
        <end position="1083"/>
    </location>
</feature>
<feature type="compositionally biased region" description="Polar residues" evidence="10">
    <location>
        <begin position="713"/>
        <end position="729"/>
    </location>
</feature>
<dbReference type="InterPro" id="IPR037516">
    <property type="entry name" value="Tripartite_DENN"/>
</dbReference>
<evidence type="ECO:0000256" key="7">
    <source>
        <dbReference type="ARBA" id="ARBA00022658"/>
    </source>
</evidence>
<dbReference type="SMART" id="SM00801">
    <property type="entry name" value="dDENN"/>
    <property type="match status" value="1"/>
</dbReference>
<dbReference type="Pfam" id="PF02141">
    <property type="entry name" value="DENN"/>
    <property type="match status" value="1"/>
</dbReference>
<feature type="compositionally biased region" description="Polar residues" evidence="10">
    <location>
        <begin position="939"/>
        <end position="951"/>
    </location>
</feature>
<keyword evidence="9" id="KW-0472">Membrane</keyword>
<dbReference type="SMART" id="SM00800">
    <property type="entry name" value="uDENN"/>
    <property type="match status" value="1"/>
</dbReference>
<evidence type="ECO:0000256" key="4">
    <source>
        <dbReference type="ARBA" id="ARBA00017868"/>
    </source>
</evidence>
<accession>A0A9J2PA07</accession>
<dbReference type="Pfam" id="PF23629">
    <property type="entry name" value="Death_MADD"/>
    <property type="match status" value="1"/>
</dbReference>
<dbReference type="PROSITE" id="PS50211">
    <property type="entry name" value="DENN"/>
    <property type="match status" value="1"/>
</dbReference>
<dbReference type="PANTHER" id="PTHR13008:SF7">
    <property type="entry name" value="MAP KINASE-ACTIVATING DEATH DOMAIN PROTEIN"/>
    <property type="match status" value="1"/>
</dbReference>
<organism evidence="12 13">
    <name type="scientific">Ascaris lumbricoides</name>
    <name type="common">Giant roundworm</name>
    <dbReference type="NCBI Taxonomy" id="6252"/>
    <lineage>
        <taxon>Eukaryota</taxon>
        <taxon>Metazoa</taxon>
        <taxon>Ecdysozoa</taxon>
        <taxon>Nematoda</taxon>
        <taxon>Chromadorea</taxon>
        <taxon>Rhabditida</taxon>
        <taxon>Spirurina</taxon>
        <taxon>Ascaridomorpha</taxon>
        <taxon>Ascaridoidea</taxon>
        <taxon>Ascarididae</taxon>
        <taxon>Ascaris</taxon>
    </lineage>
</organism>
<dbReference type="GO" id="GO:0006915">
    <property type="term" value="P:apoptotic process"/>
    <property type="evidence" value="ECO:0007669"/>
    <property type="project" value="UniProtKB-KW"/>
</dbReference>
<keyword evidence="6" id="KW-0963">Cytoplasm</keyword>
<dbReference type="InterPro" id="IPR057469">
    <property type="entry name" value="PH_MADD"/>
</dbReference>
<evidence type="ECO:0000313" key="13">
    <source>
        <dbReference type="WBParaSite" id="ALUE_0000653101-mRNA-1"/>
    </source>
</evidence>
<feature type="region of interest" description="Disordered" evidence="10">
    <location>
        <begin position="689"/>
        <end position="732"/>
    </location>
</feature>
<feature type="compositionally biased region" description="Polar residues" evidence="10">
    <location>
        <begin position="1530"/>
        <end position="1548"/>
    </location>
</feature>
<evidence type="ECO:0000256" key="6">
    <source>
        <dbReference type="ARBA" id="ARBA00022490"/>
    </source>
</evidence>
<proteinExistence type="inferred from homology"/>
<keyword evidence="7" id="KW-0344">Guanine-nucleotide releasing factor</keyword>
<dbReference type="InterPro" id="IPR043153">
    <property type="entry name" value="DENN_C"/>
</dbReference>
<dbReference type="WBParaSite" id="ALUE_0000653101-mRNA-1">
    <property type="protein sequence ID" value="ALUE_0000653101-mRNA-1"/>
    <property type="gene ID" value="ALUE_0000653101"/>
</dbReference>
<dbReference type="Gene3D" id="3.40.50.11500">
    <property type="match status" value="1"/>
</dbReference>
<dbReference type="InterPro" id="IPR001194">
    <property type="entry name" value="cDENN_dom"/>
</dbReference>
<evidence type="ECO:0000256" key="3">
    <source>
        <dbReference type="ARBA" id="ARBA00005978"/>
    </source>
</evidence>
<evidence type="ECO:0000256" key="1">
    <source>
        <dbReference type="ARBA" id="ARBA00004236"/>
    </source>
</evidence>
<dbReference type="GO" id="GO:0032483">
    <property type="term" value="P:regulation of Rab protein signal transduction"/>
    <property type="evidence" value="ECO:0007669"/>
    <property type="project" value="TreeGrafter"/>
</dbReference>
<feature type="compositionally biased region" description="Polar residues" evidence="10">
    <location>
        <begin position="1062"/>
        <end position="1071"/>
    </location>
</feature>
<reference evidence="13" key="1">
    <citation type="submission" date="2023-03" db="UniProtKB">
        <authorList>
            <consortium name="WormBaseParasite"/>
        </authorList>
    </citation>
    <scope>IDENTIFICATION</scope>
</reference>